<gene>
    <name evidence="4" type="primary">cysH</name>
    <name evidence="6" type="ORF">G9H71_09040</name>
</gene>
<dbReference type="SUPFAM" id="SSF52402">
    <property type="entry name" value="Adenine nucleotide alpha hydrolases-like"/>
    <property type="match status" value="1"/>
</dbReference>
<feature type="binding site" evidence="4">
    <location>
        <position position="214"/>
    </location>
    <ligand>
        <name>[4Fe-4S] cluster</name>
        <dbReference type="ChEBI" id="CHEBI:49883"/>
    </ligand>
</feature>
<comment type="pathway">
    <text evidence="3 4">Sulfur metabolism; hydrogen sulfide biosynthesis; sulfite from sulfate.</text>
</comment>
<evidence type="ECO:0000256" key="4">
    <source>
        <dbReference type="HAMAP-Rule" id="MF_00063"/>
    </source>
</evidence>
<dbReference type="PANTHER" id="PTHR46509">
    <property type="entry name" value="PHOSPHOADENOSINE PHOSPHOSULFATE REDUCTASE"/>
    <property type="match status" value="1"/>
</dbReference>
<dbReference type="PIRSF" id="PIRSF000857">
    <property type="entry name" value="PAPS_reductase"/>
    <property type="match status" value="1"/>
</dbReference>
<dbReference type="EC" id="1.8.4.10" evidence="4"/>
<keyword evidence="4" id="KW-0963">Cytoplasm</keyword>
<dbReference type="Pfam" id="PF01507">
    <property type="entry name" value="PAPS_reduct"/>
    <property type="match status" value="1"/>
</dbReference>
<dbReference type="CDD" id="cd23945">
    <property type="entry name" value="PAPS_reductase"/>
    <property type="match status" value="1"/>
</dbReference>
<reference evidence="6 7" key="1">
    <citation type="submission" date="2020-03" db="EMBL/GenBank/DDBJ databases">
        <title>Two novel Motilibacter sp.</title>
        <authorList>
            <person name="Liu S."/>
        </authorList>
    </citation>
    <scope>NUCLEOTIDE SEQUENCE [LARGE SCALE GENOMIC DNA]</scope>
    <source>
        <strain evidence="6 7">E257</strain>
    </source>
</reference>
<comment type="catalytic activity">
    <reaction evidence="4">
        <text>[thioredoxin]-disulfide + sulfite + AMP + 2 H(+) = adenosine 5'-phosphosulfate + [thioredoxin]-dithiol</text>
        <dbReference type="Rhea" id="RHEA:21976"/>
        <dbReference type="Rhea" id="RHEA-COMP:10698"/>
        <dbReference type="Rhea" id="RHEA-COMP:10700"/>
        <dbReference type="ChEBI" id="CHEBI:15378"/>
        <dbReference type="ChEBI" id="CHEBI:17359"/>
        <dbReference type="ChEBI" id="CHEBI:29950"/>
        <dbReference type="ChEBI" id="CHEBI:50058"/>
        <dbReference type="ChEBI" id="CHEBI:58243"/>
        <dbReference type="ChEBI" id="CHEBI:456215"/>
        <dbReference type="EC" id="1.8.4.10"/>
    </reaction>
</comment>
<dbReference type="Proteomes" id="UP000800981">
    <property type="component" value="Unassembled WGS sequence"/>
</dbReference>
<keyword evidence="4" id="KW-0411">Iron-sulfur</keyword>
<sequence>MTLTTEPLLGACSPEELRELALQAGRDLEDARAEDVLAWAGETFGDRFAITGSMGGDTVLSHLAGQVVPGITVLFLDTGYHFAETMGTRDAVQATYPVRVRTVLPLLSIKQQDEVYGERLYERDPDLCCAMRKVDPLNRVLAEYDAWGSGVRRDEGPSRAGTPVVGWDAKREKVKVNPLARWTQDEVDAYAQKHGVLLNPLVWDDYPSVGCEPCTRRVAPGEDARAGRWAGMSKTECGIHM</sequence>
<feature type="binding site" evidence="4">
    <location>
        <position position="129"/>
    </location>
    <ligand>
        <name>[4Fe-4S] cluster</name>
        <dbReference type="ChEBI" id="CHEBI:49883"/>
    </ligand>
</feature>
<dbReference type="PANTHER" id="PTHR46509:SF1">
    <property type="entry name" value="PHOSPHOADENOSINE PHOSPHOSULFATE REDUCTASE"/>
    <property type="match status" value="1"/>
</dbReference>
<evidence type="ECO:0000313" key="6">
    <source>
        <dbReference type="EMBL" id="NHC13927.1"/>
    </source>
</evidence>
<dbReference type="InterPro" id="IPR002500">
    <property type="entry name" value="PAPS_reduct_dom"/>
</dbReference>
<comment type="caution">
    <text evidence="6">The sequence shown here is derived from an EMBL/GenBank/DDBJ whole genome shotgun (WGS) entry which is preliminary data.</text>
</comment>
<keyword evidence="4" id="KW-0479">Metal-binding</keyword>
<comment type="cofactor">
    <cofactor evidence="4">
        <name>[4Fe-4S] cluster</name>
        <dbReference type="ChEBI" id="CHEBI:49883"/>
    </cofactor>
    <text evidence="4">Binds 1 [4Fe-4S] cluster per subunit.</text>
</comment>
<dbReference type="Gene3D" id="3.40.50.620">
    <property type="entry name" value="HUPs"/>
    <property type="match status" value="1"/>
</dbReference>
<dbReference type="NCBIfam" id="NF002537">
    <property type="entry name" value="PRK02090.1"/>
    <property type="match status" value="1"/>
</dbReference>
<name>A0ABX0GT06_9ACTN</name>
<comment type="subcellular location">
    <subcellularLocation>
        <location evidence="4">Cytoplasm</location>
    </subcellularLocation>
</comment>
<feature type="active site" description="Nucleophile; cysteine thiosulfonate intermediate" evidence="4">
    <location>
        <position position="237"/>
    </location>
</feature>
<keyword evidence="4" id="KW-0408">Iron</keyword>
<evidence type="ECO:0000259" key="5">
    <source>
        <dbReference type="Pfam" id="PF01507"/>
    </source>
</evidence>
<feature type="binding site" evidence="4">
    <location>
        <position position="128"/>
    </location>
    <ligand>
        <name>[4Fe-4S] cluster</name>
        <dbReference type="ChEBI" id="CHEBI:49883"/>
    </ligand>
</feature>
<evidence type="ECO:0000256" key="1">
    <source>
        <dbReference type="ARBA" id="ARBA00009732"/>
    </source>
</evidence>
<dbReference type="InterPro" id="IPR004511">
    <property type="entry name" value="PAPS/APS_Rdtase"/>
</dbReference>
<protein>
    <recommendedName>
        <fullName evidence="4">Adenosine 5'-phosphosulfate reductase</fullName>
        <shortName evidence="4">APS reductase</shortName>
        <ecNumber evidence="4">1.8.4.10</ecNumber>
    </recommendedName>
    <alternativeName>
        <fullName evidence="4">5'-adenylylsulfate reductase</fullName>
    </alternativeName>
    <alternativeName>
        <fullName evidence="4">Thioredoxin-dependent 5'-adenylylsulfate reductase</fullName>
    </alternativeName>
</protein>
<evidence type="ECO:0000313" key="7">
    <source>
        <dbReference type="Proteomes" id="UP000800981"/>
    </source>
</evidence>
<dbReference type="HAMAP" id="MF_00063">
    <property type="entry name" value="CysH"/>
    <property type="match status" value="1"/>
</dbReference>
<dbReference type="NCBIfam" id="TIGR00434">
    <property type="entry name" value="cysH"/>
    <property type="match status" value="1"/>
</dbReference>
<keyword evidence="7" id="KW-1185">Reference proteome</keyword>
<comment type="similarity">
    <text evidence="1 4">Belongs to the PAPS reductase family. CysH subfamily.</text>
</comment>
<feature type="domain" description="Phosphoadenosine phosphosulphate reductase" evidence="5">
    <location>
        <begin position="55"/>
        <end position="216"/>
    </location>
</feature>
<proteinExistence type="inferred from homology"/>
<evidence type="ECO:0000256" key="3">
    <source>
        <dbReference type="ARBA" id="ARBA00024327"/>
    </source>
</evidence>
<evidence type="ECO:0000256" key="2">
    <source>
        <dbReference type="ARBA" id="ARBA00023002"/>
    </source>
</evidence>
<organism evidence="6 7">
    <name type="scientific">Motilibacter deserti</name>
    <dbReference type="NCBI Taxonomy" id="2714956"/>
    <lineage>
        <taxon>Bacteria</taxon>
        <taxon>Bacillati</taxon>
        <taxon>Actinomycetota</taxon>
        <taxon>Actinomycetes</taxon>
        <taxon>Motilibacterales</taxon>
        <taxon>Motilibacteraceae</taxon>
        <taxon>Motilibacter</taxon>
    </lineage>
</organism>
<dbReference type="GO" id="GO:0004604">
    <property type="term" value="F:phosphoadenylyl-sulfate reductase (thioredoxin) activity"/>
    <property type="evidence" value="ECO:0007669"/>
    <property type="project" value="UniProtKB-EC"/>
</dbReference>
<comment type="function">
    <text evidence="4">Catalyzes the formation of sulfite from adenosine 5'-phosphosulfate (APS) using thioredoxin as an electron donor.</text>
</comment>
<dbReference type="InterPro" id="IPR014729">
    <property type="entry name" value="Rossmann-like_a/b/a_fold"/>
</dbReference>
<dbReference type="EMBL" id="JAANNP010000003">
    <property type="protein sequence ID" value="NHC13927.1"/>
    <property type="molecule type" value="Genomic_DNA"/>
</dbReference>
<keyword evidence="2 4" id="KW-0560">Oxidoreductase</keyword>
<accession>A0ABX0GT06</accession>
<feature type="binding site" evidence="4">
    <location>
        <position position="211"/>
    </location>
    <ligand>
        <name>[4Fe-4S] cluster</name>
        <dbReference type="ChEBI" id="CHEBI:49883"/>
    </ligand>
</feature>